<evidence type="ECO:0000313" key="7">
    <source>
        <dbReference type="Proteomes" id="UP000293520"/>
    </source>
</evidence>
<dbReference type="OrthoDB" id="6959911at2"/>
<evidence type="ECO:0000256" key="4">
    <source>
        <dbReference type="SAM" id="SignalP"/>
    </source>
</evidence>
<dbReference type="GO" id="GO:0030246">
    <property type="term" value="F:carbohydrate binding"/>
    <property type="evidence" value="ECO:0007669"/>
    <property type="project" value="UniProtKB-ARBA"/>
</dbReference>
<organism evidence="6 7">
    <name type="scientific">Paracoccus subflavus</name>
    <dbReference type="NCBI Taxonomy" id="2528244"/>
    <lineage>
        <taxon>Bacteria</taxon>
        <taxon>Pseudomonadati</taxon>
        <taxon>Pseudomonadota</taxon>
        <taxon>Alphaproteobacteria</taxon>
        <taxon>Rhodobacterales</taxon>
        <taxon>Paracoccaceae</taxon>
        <taxon>Paracoccus</taxon>
    </lineage>
</organism>
<dbReference type="EMBL" id="SISK01000006">
    <property type="protein sequence ID" value="TBN39930.1"/>
    <property type="molecule type" value="Genomic_DNA"/>
</dbReference>
<protein>
    <submittedName>
        <fullName evidence="6">Sugar ABC transporter substrate-binding protein</fullName>
    </submittedName>
</protein>
<proteinExistence type="inferred from homology"/>
<dbReference type="PANTHER" id="PTHR46847">
    <property type="entry name" value="D-ALLOSE-BINDING PERIPLASMIC PROTEIN-RELATED"/>
    <property type="match status" value="1"/>
</dbReference>
<dbReference type="Proteomes" id="UP000293520">
    <property type="component" value="Unassembled WGS sequence"/>
</dbReference>
<feature type="domain" description="Periplasmic binding protein" evidence="5">
    <location>
        <begin position="90"/>
        <end position="349"/>
    </location>
</feature>
<dbReference type="AlphaFoldDB" id="A0A4V2JC79"/>
<dbReference type="CDD" id="cd06316">
    <property type="entry name" value="PBP1_ABC_sugar_binding-like"/>
    <property type="match status" value="1"/>
</dbReference>
<dbReference type="Gene3D" id="3.40.50.2300">
    <property type="match status" value="2"/>
</dbReference>
<dbReference type="InterPro" id="IPR028082">
    <property type="entry name" value="Peripla_BP_I"/>
</dbReference>
<feature type="signal peptide" evidence="4">
    <location>
        <begin position="1"/>
        <end position="24"/>
    </location>
</feature>
<dbReference type="Pfam" id="PF13407">
    <property type="entry name" value="Peripla_BP_4"/>
    <property type="match status" value="1"/>
</dbReference>
<comment type="subcellular location">
    <subcellularLocation>
        <location evidence="1">Cell envelope</location>
    </subcellularLocation>
</comment>
<comment type="similarity">
    <text evidence="2">Belongs to the bacterial solute-binding protein 2 family.</text>
</comment>
<keyword evidence="3 4" id="KW-0732">Signal</keyword>
<evidence type="ECO:0000256" key="3">
    <source>
        <dbReference type="ARBA" id="ARBA00022729"/>
    </source>
</evidence>
<evidence type="ECO:0000256" key="1">
    <source>
        <dbReference type="ARBA" id="ARBA00004196"/>
    </source>
</evidence>
<evidence type="ECO:0000259" key="5">
    <source>
        <dbReference type="Pfam" id="PF13407"/>
    </source>
</evidence>
<reference evidence="6 7" key="1">
    <citation type="submission" date="2019-02" db="EMBL/GenBank/DDBJ databases">
        <title>Paracoccus subflavus sp. nov., isolated from marine sediment of the Pacific Ocean.</title>
        <authorList>
            <person name="Zhang G."/>
        </authorList>
    </citation>
    <scope>NUCLEOTIDE SEQUENCE [LARGE SCALE GENOMIC DNA]</scope>
    <source>
        <strain evidence="6 7">GY0581</strain>
    </source>
</reference>
<dbReference type="RefSeq" id="WP_130991132.1">
    <property type="nucleotide sequence ID" value="NZ_SISK01000006.1"/>
</dbReference>
<comment type="caution">
    <text evidence="6">The sequence shown here is derived from an EMBL/GenBank/DDBJ whole genome shotgun (WGS) entry which is preliminary data.</text>
</comment>
<dbReference type="PANTHER" id="PTHR46847:SF1">
    <property type="entry name" value="D-ALLOSE-BINDING PERIPLASMIC PROTEIN-RELATED"/>
    <property type="match status" value="1"/>
</dbReference>
<dbReference type="InterPro" id="IPR025997">
    <property type="entry name" value="SBP_2_dom"/>
</dbReference>
<evidence type="ECO:0000256" key="2">
    <source>
        <dbReference type="ARBA" id="ARBA00007639"/>
    </source>
</evidence>
<sequence length="389" mass="41995">MTRKAIWPVLASATWLLASGMAQADNTANVKHPLWFKEPSAYLQEKANLDDLSDIVVGEGPFGEEGVLYSDITVSDEQLEKIRAGNFTVAIALGWLGDDWAQQQLAGMREEFERLGIKIIAETNANWRDAQQISDLATVSVLQPDLVVSFPLNAQTTASAYKELADAGTKIVFMDQVAEGLEPGKGYVSMVSSDNHALGMNIADMLSDAIGGSGKVAAMYYAPDFYVTNVRYEGFIARMRAKHPEVELVASIGHNGPDRGQEVAQGLFARYPDLDGLYGSWSIPAMGAVTAASVAGIAPTDLRIVNENFDHIVAANMAQNGYIAGISAQNPYLNGITEARLGALALIGEEVPPFVVIPPIKVTRDNLTESYKRIYRQDAPAEITNALSN</sequence>
<dbReference type="GO" id="GO:0030313">
    <property type="term" value="C:cell envelope"/>
    <property type="evidence" value="ECO:0007669"/>
    <property type="project" value="UniProtKB-SubCell"/>
</dbReference>
<dbReference type="SUPFAM" id="SSF53822">
    <property type="entry name" value="Periplasmic binding protein-like I"/>
    <property type="match status" value="1"/>
</dbReference>
<gene>
    <name evidence="6" type="ORF">EYE42_09750</name>
</gene>
<name>A0A4V2JC79_9RHOB</name>
<feature type="chain" id="PRO_5020196544" evidence="4">
    <location>
        <begin position="25"/>
        <end position="389"/>
    </location>
</feature>
<evidence type="ECO:0000313" key="6">
    <source>
        <dbReference type="EMBL" id="TBN39930.1"/>
    </source>
</evidence>
<keyword evidence="7" id="KW-1185">Reference proteome</keyword>
<accession>A0A4V2JC79</accession>